<protein>
    <submittedName>
        <fullName evidence="1">Uncharacterized protein</fullName>
    </submittedName>
</protein>
<dbReference type="AlphaFoldDB" id="A0A2P2LET1"/>
<proteinExistence type="predicted"/>
<reference evidence="1" key="1">
    <citation type="submission" date="2018-02" db="EMBL/GenBank/DDBJ databases">
        <title>Rhizophora mucronata_Transcriptome.</title>
        <authorList>
            <person name="Meera S.P."/>
            <person name="Sreeshan A."/>
            <person name="Augustine A."/>
        </authorList>
    </citation>
    <scope>NUCLEOTIDE SEQUENCE</scope>
    <source>
        <tissue evidence="1">Leaf</tissue>
    </source>
</reference>
<dbReference type="EMBL" id="GGEC01035965">
    <property type="protein sequence ID" value="MBX16449.1"/>
    <property type="molecule type" value="Transcribed_RNA"/>
</dbReference>
<name>A0A2P2LET1_RHIMU</name>
<accession>A0A2P2LET1</accession>
<evidence type="ECO:0000313" key="1">
    <source>
        <dbReference type="EMBL" id="MBX16449.1"/>
    </source>
</evidence>
<sequence length="35" mass="3837">MRLLSLNPQYPSPRPALRSGDWQFLCGCSSGSLKA</sequence>
<organism evidence="1">
    <name type="scientific">Rhizophora mucronata</name>
    <name type="common">Asiatic mangrove</name>
    <dbReference type="NCBI Taxonomy" id="61149"/>
    <lineage>
        <taxon>Eukaryota</taxon>
        <taxon>Viridiplantae</taxon>
        <taxon>Streptophyta</taxon>
        <taxon>Embryophyta</taxon>
        <taxon>Tracheophyta</taxon>
        <taxon>Spermatophyta</taxon>
        <taxon>Magnoliopsida</taxon>
        <taxon>eudicotyledons</taxon>
        <taxon>Gunneridae</taxon>
        <taxon>Pentapetalae</taxon>
        <taxon>rosids</taxon>
        <taxon>fabids</taxon>
        <taxon>Malpighiales</taxon>
        <taxon>Rhizophoraceae</taxon>
        <taxon>Rhizophora</taxon>
    </lineage>
</organism>